<evidence type="ECO:0000256" key="1">
    <source>
        <dbReference type="SAM" id="MobiDB-lite"/>
    </source>
</evidence>
<protein>
    <submittedName>
        <fullName evidence="2">Uncharacterized protein</fullName>
    </submittedName>
</protein>
<feature type="region of interest" description="Disordered" evidence="1">
    <location>
        <begin position="1"/>
        <end position="38"/>
    </location>
</feature>
<gene>
    <name evidence="2" type="ORF">E2C01_057774</name>
</gene>
<sequence length="141" mass="15311">MCCHRPNPSQVNENADSPESRQHRKPRRGQDRRRPVITSAPALSPSLTAALFLGLWVALSILSCLVVAQERDGGSEEQGVCVFQVVVVSWCSLATPLMDGGCWGIARTPTPQLALHGNTPSPLCCRLYSLTASLETFEISH</sequence>
<evidence type="ECO:0000313" key="3">
    <source>
        <dbReference type="Proteomes" id="UP000324222"/>
    </source>
</evidence>
<accession>A0A5B7H0X2</accession>
<proteinExistence type="predicted"/>
<reference evidence="2 3" key="1">
    <citation type="submission" date="2019-05" db="EMBL/GenBank/DDBJ databases">
        <title>Another draft genome of Portunus trituberculatus and its Hox gene families provides insights of decapod evolution.</title>
        <authorList>
            <person name="Jeong J.-H."/>
            <person name="Song I."/>
            <person name="Kim S."/>
            <person name="Choi T."/>
            <person name="Kim D."/>
            <person name="Ryu S."/>
            <person name="Kim W."/>
        </authorList>
    </citation>
    <scope>NUCLEOTIDE SEQUENCE [LARGE SCALE GENOMIC DNA]</scope>
    <source>
        <tissue evidence="2">Muscle</tissue>
    </source>
</reference>
<dbReference type="EMBL" id="VSRR010021117">
    <property type="protein sequence ID" value="MPC63673.1"/>
    <property type="molecule type" value="Genomic_DNA"/>
</dbReference>
<evidence type="ECO:0000313" key="2">
    <source>
        <dbReference type="EMBL" id="MPC63673.1"/>
    </source>
</evidence>
<name>A0A5B7H0X2_PORTR</name>
<keyword evidence="3" id="KW-1185">Reference proteome</keyword>
<dbReference type="AlphaFoldDB" id="A0A5B7H0X2"/>
<dbReference type="Proteomes" id="UP000324222">
    <property type="component" value="Unassembled WGS sequence"/>
</dbReference>
<feature type="compositionally biased region" description="Polar residues" evidence="1">
    <location>
        <begin position="7"/>
        <end position="17"/>
    </location>
</feature>
<comment type="caution">
    <text evidence="2">The sequence shown here is derived from an EMBL/GenBank/DDBJ whole genome shotgun (WGS) entry which is preliminary data.</text>
</comment>
<organism evidence="2 3">
    <name type="scientific">Portunus trituberculatus</name>
    <name type="common">Swimming crab</name>
    <name type="synonym">Neptunus trituberculatus</name>
    <dbReference type="NCBI Taxonomy" id="210409"/>
    <lineage>
        <taxon>Eukaryota</taxon>
        <taxon>Metazoa</taxon>
        <taxon>Ecdysozoa</taxon>
        <taxon>Arthropoda</taxon>
        <taxon>Crustacea</taxon>
        <taxon>Multicrustacea</taxon>
        <taxon>Malacostraca</taxon>
        <taxon>Eumalacostraca</taxon>
        <taxon>Eucarida</taxon>
        <taxon>Decapoda</taxon>
        <taxon>Pleocyemata</taxon>
        <taxon>Brachyura</taxon>
        <taxon>Eubrachyura</taxon>
        <taxon>Portunoidea</taxon>
        <taxon>Portunidae</taxon>
        <taxon>Portuninae</taxon>
        <taxon>Portunus</taxon>
    </lineage>
</organism>